<accession>A0ABT1SI05</accession>
<name>A0ABT1SI05_9FIRM</name>
<dbReference type="EMBL" id="JANGCH010000001">
    <property type="protein sequence ID" value="MCQ5120844.1"/>
    <property type="molecule type" value="Genomic_DNA"/>
</dbReference>
<keyword evidence="2" id="KW-1185">Reference proteome</keyword>
<sequence length="49" mass="5521">MKAFFEEYGLVLVVTIIATGMIAFSDGFKEIMQETLEQQWNQMTSETGG</sequence>
<protein>
    <recommendedName>
        <fullName evidence="3">Flp family type IVb pilin</fullName>
    </recommendedName>
</protein>
<dbReference type="Proteomes" id="UP001524435">
    <property type="component" value="Unassembled WGS sequence"/>
</dbReference>
<organism evidence="1 2">
    <name type="scientific">Massilicoli timonensis</name>
    <dbReference type="NCBI Taxonomy" id="2015901"/>
    <lineage>
        <taxon>Bacteria</taxon>
        <taxon>Bacillati</taxon>
        <taxon>Bacillota</taxon>
        <taxon>Erysipelotrichia</taxon>
        <taxon>Erysipelotrichales</taxon>
        <taxon>Erysipelotrichaceae</taxon>
        <taxon>Massilicoli</taxon>
    </lineage>
</organism>
<comment type="caution">
    <text evidence="1">The sequence shown here is derived from an EMBL/GenBank/DDBJ whole genome shotgun (WGS) entry which is preliminary data.</text>
</comment>
<evidence type="ECO:0000313" key="2">
    <source>
        <dbReference type="Proteomes" id="UP001524435"/>
    </source>
</evidence>
<evidence type="ECO:0008006" key="3">
    <source>
        <dbReference type="Google" id="ProtNLM"/>
    </source>
</evidence>
<dbReference type="RefSeq" id="WP_178200168.1">
    <property type="nucleotide sequence ID" value="NZ_CALVCM010000051.1"/>
</dbReference>
<gene>
    <name evidence="1" type="ORF">NE663_01045</name>
</gene>
<reference evidence="1 2" key="1">
    <citation type="submission" date="2022-06" db="EMBL/GenBank/DDBJ databases">
        <title>Isolation of gut microbiota from human fecal samples.</title>
        <authorList>
            <person name="Pamer E.G."/>
            <person name="Barat B."/>
            <person name="Waligurski E."/>
            <person name="Medina S."/>
            <person name="Paddock L."/>
            <person name="Mostad J."/>
        </authorList>
    </citation>
    <scope>NUCLEOTIDE SEQUENCE [LARGE SCALE GENOMIC DNA]</scope>
    <source>
        <strain evidence="1 2">DFI.6.1</strain>
    </source>
</reference>
<proteinExistence type="predicted"/>
<evidence type="ECO:0000313" key="1">
    <source>
        <dbReference type="EMBL" id="MCQ5120844.1"/>
    </source>
</evidence>